<dbReference type="InterPro" id="IPR005838">
    <property type="entry name" value="T3SS_IM_P"/>
</dbReference>
<organism evidence="14 15">
    <name type="scientific">Candidatus Acetatifactor stercoripullorum</name>
    <dbReference type="NCBI Taxonomy" id="2838414"/>
    <lineage>
        <taxon>Bacteria</taxon>
        <taxon>Bacillati</taxon>
        <taxon>Bacillota</taxon>
        <taxon>Clostridia</taxon>
        <taxon>Lachnospirales</taxon>
        <taxon>Lachnospiraceae</taxon>
        <taxon>Acetatifactor</taxon>
    </lineage>
</organism>
<dbReference type="AlphaFoldDB" id="A0A9D1R7V6"/>
<sequence>MLTGKKIWMLVCLLITVGILCIHEPITAHAAQQHLTGETENSTVINPPGTAQTPEELNSLNTGNTISITYNDGNGQLNGALRILIILTLIALAPTLIIMMTSFTRIIIVMHFTRSALNTQTAPPNQILIGLSLILTFFIMEPTITTVYEEAVVPFEEGQIDQEEAFERGMEPLREFMYRQTQVKDVELFMDIAGQEWDSASLEDIPNSVLVPSFMVSELRTAFWIGFMIYIPFIVIDMVVASTLMSMGMMMLPPTTISMPFKILLFVLADGWSLVIGNLVKTFY</sequence>
<keyword evidence="3 12" id="KW-0813">Transport</keyword>
<evidence type="ECO:0000313" key="15">
    <source>
        <dbReference type="Proteomes" id="UP000824265"/>
    </source>
</evidence>
<dbReference type="GO" id="GO:0009306">
    <property type="term" value="P:protein secretion"/>
    <property type="evidence" value="ECO:0007669"/>
    <property type="project" value="UniProtKB-UniRule"/>
</dbReference>
<evidence type="ECO:0000256" key="11">
    <source>
        <dbReference type="ARBA" id="ARBA00023225"/>
    </source>
</evidence>
<proteinExistence type="inferred from homology"/>
<evidence type="ECO:0000256" key="10">
    <source>
        <dbReference type="ARBA" id="ARBA00023143"/>
    </source>
</evidence>
<comment type="subcellular location">
    <subcellularLocation>
        <location evidence="12">Cell membrane</location>
        <topology evidence="12">Multi-pass membrane protein</topology>
    </subcellularLocation>
    <subcellularLocation>
        <location evidence="12">Bacterial flagellum basal body</location>
    </subcellularLocation>
</comment>
<keyword evidence="5 12" id="KW-0812">Transmembrane</keyword>
<dbReference type="PRINTS" id="PR01302">
    <property type="entry name" value="TYPE3IMPPROT"/>
</dbReference>
<accession>A0A9D1R7V6</accession>
<name>A0A9D1R7V6_9FIRM</name>
<dbReference type="PANTHER" id="PTHR30587">
    <property type="entry name" value="FLAGELLAR BIOSYNTHETIC PROTEIN FLIP"/>
    <property type="match status" value="1"/>
</dbReference>
<dbReference type="Proteomes" id="UP000824265">
    <property type="component" value="Unassembled WGS sequence"/>
</dbReference>
<evidence type="ECO:0000256" key="2">
    <source>
        <dbReference type="ARBA" id="ARBA00021714"/>
    </source>
</evidence>
<keyword evidence="14" id="KW-0969">Cilium</keyword>
<evidence type="ECO:0000256" key="13">
    <source>
        <dbReference type="SAM" id="SignalP"/>
    </source>
</evidence>
<dbReference type="GO" id="GO:0005886">
    <property type="term" value="C:plasma membrane"/>
    <property type="evidence" value="ECO:0007669"/>
    <property type="project" value="UniProtKB-SubCell"/>
</dbReference>
<feature type="transmembrane region" description="Helical" evidence="12">
    <location>
        <begin position="83"/>
        <end position="108"/>
    </location>
</feature>
<protein>
    <recommendedName>
        <fullName evidence="2 12">Flagellar biosynthetic protein FliP</fullName>
    </recommendedName>
</protein>
<keyword evidence="11 12" id="KW-1006">Bacterial flagellum protein export</keyword>
<feature type="chain" id="PRO_5039264394" description="Flagellar biosynthetic protein FliP" evidence="13">
    <location>
        <begin position="31"/>
        <end position="284"/>
    </location>
</feature>
<evidence type="ECO:0000256" key="6">
    <source>
        <dbReference type="ARBA" id="ARBA00022795"/>
    </source>
</evidence>
<gene>
    <name evidence="12 14" type="primary">fliP</name>
    <name evidence="14" type="ORF">H9742_13795</name>
</gene>
<comment type="caution">
    <text evidence="14">The sequence shown here is derived from an EMBL/GenBank/DDBJ whole genome shotgun (WGS) entry which is preliminary data.</text>
</comment>
<comment type="function">
    <text evidence="12">Plays a role in the flagellum-specific transport system.</text>
</comment>
<comment type="caution">
    <text evidence="12">Lacks conserved residue(s) required for the propagation of feature annotation.</text>
</comment>
<feature type="transmembrane region" description="Helical" evidence="12">
    <location>
        <begin position="261"/>
        <end position="280"/>
    </location>
</feature>
<evidence type="ECO:0000256" key="4">
    <source>
        <dbReference type="ARBA" id="ARBA00022475"/>
    </source>
</evidence>
<dbReference type="NCBIfam" id="NF009438">
    <property type="entry name" value="PRK12797.1"/>
    <property type="match status" value="1"/>
</dbReference>
<evidence type="ECO:0000256" key="8">
    <source>
        <dbReference type="ARBA" id="ARBA00022989"/>
    </source>
</evidence>
<dbReference type="GO" id="GO:0009425">
    <property type="term" value="C:bacterial-type flagellum basal body"/>
    <property type="evidence" value="ECO:0007669"/>
    <property type="project" value="UniProtKB-SubCell"/>
</dbReference>
<keyword evidence="7 12" id="KW-0653">Protein transport</keyword>
<dbReference type="NCBIfam" id="TIGR01103">
    <property type="entry name" value="fliP"/>
    <property type="match status" value="1"/>
</dbReference>
<evidence type="ECO:0000256" key="1">
    <source>
        <dbReference type="ARBA" id="ARBA00006257"/>
    </source>
</evidence>
<comment type="similarity">
    <text evidence="1 12">Belongs to the FliP/MopC/SpaP family.</text>
</comment>
<evidence type="ECO:0000256" key="12">
    <source>
        <dbReference type="RuleBase" id="RU362069"/>
    </source>
</evidence>
<dbReference type="PANTHER" id="PTHR30587:SF0">
    <property type="entry name" value="FLAGELLAR BIOSYNTHETIC PROTEIN FLIP"/>
    <property type="match status" value="1"/>
</dbReference>
<feature type="signal peptide" evidence="13">
    <location>
        <begin position="1"/>
        <end position="30"/>
    </location>
</feature>
<evidence type="ECO:0000256" key="7">
    <source>
        <dbReference type="ARBA" id="ARBA00022927"/>
    </source>
</evidence>
<dbReference type="InterPro" id="IPR005837">
    <property type="entry name" value="FliP"/>
</dbReference>
<keyword evidence="9 12" id="KW-0472">Membrane</keyword>
<keyword evidence="13" id="KW-0732">Signal</keyword>
<reference evidence="14" key="2">
    <citation type="submission" date="2021-04" db="EMBL/GenBank/DDBJ databases">
        <authorList>
            <person name="Gilroy R."/>
        </authorList>
    </citation>
    <scope>NUCLEOTIDE SEQUENCE</scope>
    <source>
        <strain evidence="14">CHK195-6426</strain>
    </source>
</reference>
<evidence type="ECO:0000256" key="9">
    <source>
        <dbReference type="ARBA" id="ARBA00023136"/>
    </source>
</evidence>
<dbReference type="Pfam" id="PF00813">
    <property type="entry name" value="FliP"/>
    <property type="match status" value="1"/>
</dbReference>
<dbReference type="PRINTS" id="PR00951">
    <property type="entry name" value="FLGBIOSNFLIP"/>
</dbReference>
<evidence type="ECO:0000256" key="5">
    <source>
        <dbReference type="ARBA" id="ARBA00022692"/>
    </source>
</evidence>
<evidence type="ECO:0000313" key="14">
    <source>
        <dbReference type="EMBL" id="HIW82570.1"/>
    </source>
</evidence>
<feature type="transmembrane region" description="Helical" evidence="12">
    <location>
        <begin position="221"/>
        <end position="240"/>
    </location>
</feature>
<dbReference type="PROSITE" id="PS01061">
    <property type="entry name" value="FLIP_2"/>
    <property type="match status" value="1"/>
</dbReference>
<keyword evidence="4 12" id="KW-1003">Cell membrane</keyword>
<evidence type="ECO:0000256" key="3">
    <source>
        <dbReference type="ARBA" id="ARBA00022448"/>
    </source>
</evidence>
<keyword evidence="10" id="KW-0975">Bacterial flagellum</keyword>
<keyword evidence="6 12" id="KW-1005">Bacterial flagellum biogenesis</keyword>
<keyword evidence="14" id="KW-0966">Cell projection</keyword>
<dbReference type="GO" id="GO:0044781">
    <property type="term" value="P:bacterial-type flagellum organization"/>
    <property type="evidence" value="ECO:0007669"/>
    <property type="project" value="UniProtKB-UniRule"/>
</dbReference>
<keyword evidence="14" id="KW-0282">Flagellum</keyword>
<keyword evidence="8 12" id="KW-1133">Transmembrane helix</keyword>
<reference evidence="14" key="1">
    <citation type="journal article" date="2021" name="PeerJ">
        <title>Extensive microbial diversity within the chicken gut microbiome revealed by metagenomics and culture.</title>
        <authorList>
            <person name="Gilroy R."/>
            <person name="Ravi A."/>
            <person name="Getino M."/>
            <person name="Pursley I."/>
            <person name="Horton D.L."/>
            <person name="Alikhan N.F."/>
            <person name="Baker D."/>
            <person name="Gharbi K."/>
            <person name="Hall N."/>
            <person name="Watson M."/>
            <person name="Adriaenssens E.M."/>
            <person name="Foster-Nyarko E."/>
            <person name="Jarju S."/>
            <person name="Secka A."/>
            <person name="Antonio M."/>
            <person name="Oren A."/>
            <person name="Chaudhuri R.R."/>
            <person name="La Ragione R."/>
            <person name="Hildebrand F."/>
            <person name="Pallen M.J."/>
        </authorList>
    </citation>
    <scope>NUCLEOTIDE SEQUENCE</scope>
    <source>
        <strain evidence="14">CHK195-6426</strain>
    </source>
</reference>
<dbReference type="EMBL" id="DXGH01000073">
    <property type="protein sequence ID" value="HIW82570.1"/>
    <property type="molecule type" value="Genomic_DNA"/>
</dbReference>